<protein>
    <submittedName>
        <fullName evidence="2">Uncharacterized protein</fullName>
    </submittedName>
</protein>
<gene>
    <name evidence="2" type="ORF">CALMAC_LOCUS7607</name>
</gene>
<sequence>CRCRGFRSAIAIRSFLHCNIFINRCVLKTKDEVISSRLRSVTVWCRGCASVGTGWGLFNRKSSKKGSSSGSPPAAAPAPAPIPAHEAGGFKKQAAPSQHQSPSSGGQQKPPPSPYGWNVPNSHQVASPGLGGATGGTGGGIWKPAAHGQSPGYNNHQQRHQMSHVAGSHVQGPPPSYQQSLGHQPYPGQGGYHQAGYSAPGSYGGYHGGYGGYQGGYGGYQGGYGGYQGGYGGYQGGYHGGYGGGYGGGGMGMGGFGGGWGGGGYGGK</sequence>
<evidence type="ECO:0000313" key="3">
    <source>
        <dbReference type="Proteomes" id="UP000410492"/>
    </source>
</evidence>
<feature type="non-terminal residue" evidence="2">
    <location>
        <position position="268"/>
    </location>
</feature>
<organism evidence="2 3">
    <name type="scientific">Callosobruchus maculatus</name>
    <name type="common">Southern cowpea weevil</name>
    <name type="synonym">Pulse bruchid</name>
    <dbReference type="NCBI Taxonomy" id="64391"/>
    <lineage>
        <taxon>Eukaryota</taxon>
        <taxon>Metazoa</taxon>
        <taxon>Ecdysozoa</taxon>
        <taxon>Arthropoda</taxon>
        <taxon>Hexapoda</taxon>
        <taxon>Insecta</taxon>
        <taxon>Pterygota</taxon>
        <taxon>Neoptera</taxon>
        <taxon>Endopterygota</taxon>
        <taxon>Coleoptera</taxon>
        <taxon>Polyphaga</taxon>
        <taxon>Cucujiformia</taxon>
        <taxon>Chrysomeloidea</taxon>
        <taxon>Chrysomelidae</taxon>
        <taxon>Bruchinae</taxon>
        <taxon>Bruchini</taxon>
        <taxon>Callosobruchus</taxon>
    </lineage>
</organism>
<feature type="non-terminal residue" evidence="2">
    <location>
        <position position="1"/>
    </location>
</feature>
<evidence type="ECO:0000313" key="2">
    <source>
        <dbReference type="EMBL" id="VEN45005.1"/>
    </source>
</evidence>
<reference evidence="2 3" key="1">
    <citation type="submission" date="2019-01" db="EMBL/GenBank/DDBJ databases">
        <authorList>
            <person name="Sayadi A."/>
        </authorList>
    </citation>
    <scope>NUCLEOTIDE SEQUENCE [LARGE SCALE GENOMIC DNA]</scope>
</reference>
<name>A0A653CAR5_CALMS</name>
<dbReference type="Proteomes" id="UP000410492">
    <property type="component" value="Unassembled WGS sequence"/>
</dbReference>
<feature type="compositionally biased region" description="Low complexity" evidence="1">
    <location>
        <begin position="92"/>
        <end position="108"/>
    </location>
</feature>
<feature type="compositionally biased region" description="Gly residues" evidence="1">
    <location>
        <begin position="129"/>
        <end position="141"/>
    </location>
</feature>
<keyword evidence="3" id="KW-1185">Reference proteome</keyword>
<accession>A0A653CAR5</accession>
<dbReference type="EMBL" id="CAACVG010007355">
    <property type="protein sequence ID" value="VEN45005.1"/>
    <property type="molecule type" value="Genomic_DNA"/>
</dbReference>
<proteinExistence type="predicted"/>
<dbReference type="AlphaFoldDB" id="A0A653CAR5"/>
<feature type="region of interest" description="Disordered" evidence="1">
    <location>
        <begin position="59"/>
        <end position="193"/>
    </location>
</feature>
<evidence type="ECO:0000256" key="1">
    <source>
        <dbReference type="SAM" id="MobiDB-lite"/>
    </source>
</evidence>